<feature type="compositionally biased region" description="Basic residues" evidence="1">
    <location>
        <begin position="498"/>
        <end position="507"/>
    </location>
</feature>
<feature type="compositionally biased region" description="Polar residues" evidence="1">
    <location>
        <begin position="270"/>
        <end position="285"/>
    </location>
</feature>
<dbReference type="InterPro" id="IPR016197">
    <property type="entry name" value="Chromo-like_dom_sf"/>
</dbReference>
<dbReference type="InterPro" id="IPR013083">
    <property type="entry name" value="Znf_RING/FYVE/PHD"/>
</dbReference>
<feature type="region of interest" description="Disordered" evidence="1">
    <location>
        <begin position="431"/>
        <end position="466"/>
    </location>
</feature>
<protein>
    <recommendedName>
        <fullName evidence="2">Chromo domain-containing protein</fullName>
    </recommendedName>
</protein>
<feature type="region of interest" description="Disordered" evidence="1">
    <location>
        <begin position="304"/>
        <end position="401"/>
    </location>
</feature>
<reference evidence="3" key="1">
    <citation type="submission" date="2022-08" db="EMBL/GenBank/DDBJ databases">
        <authorList>
            <consortium name="DOE Joint Genome Institute"/>
            <person name="Min B."/>
            <person name="Riley R."/>
            <person name="Sierra-Patev S."/>
            <person name="Naranjo-Ortiz M."/>
            <person name="Looney B."/>
            <person name="Konkel Z."/>
            <person name="Slot J.C."/>
            <person name="Sakamoto Y."/>
            <person name="Steenwyk J.L."/>
            <person name="Rokas A."/>
            <person name="Carro J."/>
            <person name="Camarero S."/>
            <person name="Ferreira P."/>
            <person name="Molpeceres G."/>
            <person name="Ruiz-Duenas F.J."/>
            <person name="Serrano A."/>
            <person name="Henrissat B."/>
            <person name="Drula E."/>
            <person name="Hughes K.W."/>
            <person name="Mata J.L."/>
            <person name="Ishikawa N.K."/>
            <person name="Vargas-Isla R."/>
            <person name="Ushijima S."/>
            <person name="Smith C.A."/>
            <person name="Ahrendt S."/>
            <person name="Andreopoulos W."/>
            <person name="He G."/>
            <person name="Labutti K."/>
            <person name="Lipzen A."/>
            <person name="Ng V."/>
            <person name="Sandor L."/>
            <person name="Barry K."/>
            <person name="Martinez A.T."/>
            <person name="Xiao Y."/>
            <person name="Gibbons J.G."/>
            <person name="Terashima K."/>
            <person name="Hibbett D.S."/>
            <person name="Grigoriev I.V."/>
        </authorList>
    </citation>
    <scope>NUCLEOTIDE SEQUENCE</scope>
    <source>
        <strain evidence="3">TFB9207</strain>
    </source>
</reference>
<dbReference type="EMBL" id="MU806233">
    <property type="protein sequence ID" value="KAJ3837628.1"/>
    <property type="molecule type" value="Genomic_DNA"/>
</dbReference>
<dbReference type="GO" id="GO:0006338">
    <property type="term" value="P:chromatin remodeling"/>
    <property type="evidence" value="ECO:0007669"/>
    <property type="project" value="UniProtKB-ARBA"/>
</dbReference>
<dbReference type="PROSITE" id="PS50013">
    <property type="entry name" value="CHROMO_2"/>
    <property type="match status" value="1"/>
</dbReference>
<proteinExistence type="predicted"/>
<feature type="domain" description="Chromo" evidence="2">
    <location>
        <begin position="637"/>
        <end position="701"/>
    </location>
</feature>
<evidence type="ECO:0000256" key="1">
    <source>
        <dbReference type="SAM" id="MobiDB-lite"/>
    </source>
</evidence>
<feature type="region of interest" description="Disordered" evidence="1">
    <location>
        <begin position="700"/>
        <end position="728"/>
    </location>
</feature>
<dbReference type="Proteomes" id="UP001163846">
    <property type="component" value="Unassembled WGS sequence"/>
</dbReference>
<comment type="caution">
    <text evidence="3">The sequence shown here is derived from an EMBL/GenBank/DDBJ whole genome shotgun (WGS) entry which is preliminary data.</text>
</comment>
<dbReference type="InterPro" id="IPR023780">
    <property type="entry name" value="Chromo_domain"/>
</dbReference>
<evidence type="ECO:0000313" key="3">
    <source>
        <dbReference type="EMBL" id="KAJ3837628.1"/>
    </source>
</evidence>
<sequence length="728" mass="79477">MSRFSNANRLPARNPTFLTQANRQVHHHPQAQAAPVAQPLNLYHPPPNPNDILIHRIMDSVTQTLNAHQGIMLLRLENLEQCFRHSIESLDTNVKRSENSIKTILEGDLALQKTIVDQRKTLKGLSSRVASLESVLGAHESSIVERLSAVDYSMAELLERARDPYAPIDPILKHDMATSPMRQTRSVSPIEPEPSSSSVNSLVIRANRGETAPKHGPNARSPHVSDSICTSPIRAVQTSHTYHENAAGPSSLGVKIPIWLRRPSTPEPRGTSSTNATSQFPRSTTTSFPLVSVDWTKSNINDDVQREESSISIPSVPFRGSIGNTSISTPTGFRRESHVPSSRTPSPVPTYNVNDQSPSTATGTSTEVNSAHSSISEGSSGAITTPTIPRTHSASESPSPSVIDEASVLQMIKFPDSSLPDSHLDHATLDTDLDKHQGDNTQVESSHRSVAPGLPSTPATTLGPLPLSGKRAILSSILDDELSDLTSLSESSSEHADRPRKRPRLSRQTKLTPEPQIKQENTPTRRRGRPPSKFGIFGSGFSSQSRKTKKKSKLSVVWPTKVLNQEGSCGTVIQCDLCQLWYHCGCVGFSADDPALETLDVFKCPLCIIGIPPLATPNEEEKCSRPDCTEKTEDDIFFVERIVGRKVKVGGTNGRQRLWLVKWLNYPINRATWEGDDSIGGNQKLIENFLDDLKAEGIPDDPSSTILLQEASRGGWNADEPDVAPPAE</sequence>
<feature type="region of interest" description="Disordered" evidence="1">
    <location>
        <begin position="485"/>
        <end position="547"/>
    </location>
</feature>
<feature type="compositionally biased region" description="Polar residues" evidence="1">
    <location>
        <begin position="384"/>
        <end position="400"/>
    </location>
</feature>
<gene>
    <name evidence="3" type="ORF">F5878DRAFT_725920</name>
</gene>
<dbReference type="Pfam" id="PF00385">
    <property type="entry name" value="Chromo"/>
    <property type="match status" value="1"/>
</dbReference>
<keyword evidence="4" id="KW-1185">Reference proteome</keyword>
<feature type="compositionally biased region" description="Low complexity" evidence="1">
    <location>
        <begin position="532"/>
        <end position="545"/>
    </location>
</feature>
<dbReference type="InterPro" id="IPR000953">
    <property type="entry name" value="Chromo/chromo_shadow_dom"/>
</dbReference>
<feature type="compositionally biased region" description="Low complexity" evidence="1">
    <location>
        <begin position="370"/>
        <end position="383"/>
    </location>
</feature>
<evidence type="ECO:0000259" key="2">
    <source>
        <dbReference type="PROSITE" id="PS50013"/>
    </source>
</evidence>
<dbReference type="CDD" id="cd15517">
    <property type="entry name" value="PHD_TCF19_like"/>
    <property type="match status" value="1"/>
</dbReference>
<name>A0AA38P7P7_9AGAR</name>
<feature type="compositionally biased region" description="Polar residues" evidence="1">
    <location>
        <begin position="351"/>
        <end position="369"/>
    </location>
</feature>
<dbReference type="Gene3D" id="2.40.50.40">
    <property type="match status" value="1"/>
</dbReference>
<dbReference type="SUPFAM" id="SSF54160">
    <property type="entry name" value="Chromo domain-like"/>
    <property type="match status" value="1"/>
</dbReference>
<feature type="compositionally biased region" description="Polar residues" evidence="1">
    <location>
        <begin position="322"/>
        <end position="331"/>
    </location>
</feature>
<dbReference type="SUPFAM" id="SSF57903">
    <property type="entry name" value="FYVE/PHD zinc finger"/>
    <property type="match status" value="1"/>
</dbReference>
<dbReference type="InterPro" id="IPR011011">
    <property type="entry name" value="Znf_FYVE_PHD"/>
</dbReference>
<evidence type="ECO:0000313" key="4">
    <source>
        <dbReference type="Proteomes" id="UP001163846"/>
    </source>
</evidence>
<organism evidence="3 4">
    <name type="scientific">Lentinula raphanica</name>
    <dbReference type="NCBI Taxonomy" id="153919"/>
    <lineage>
        <taxon>Eukaryota</taxon>
        <taxon>Fungi</taxon>
        <taxon>Dikarya</taxon>
        <taxon>Basidiomycota</taxon>
        <taxon>Agaricomycotina</taxon>
        <taxon>Agaricomycetes</taxon>
        <taxon>Agaricomycetidae</taxon>
        <taxon>Agaricales</taxon>
        <taxon>Marasmiineae</taxon>
        <taxon>Omphalotaceae</taxon>
        <taxon>Lentinula</taxon>
    </lineage>
</organism>
<dbReference type="Gene3D" id="3.30.40.10">
    <property type="entry name" value="Zinc/RING finger domain, C3HC4 (zinc finger)"/>
    <property type="match status" value="1"/>
</dbReference>
<feature type="region of interest" description="Disordered" evidence="1">
    <location>
        <begin position="261"/>
        <end position="285"/>
    </location>
</feature>
<accession>A0AA38P7P7</accession>
<dbReference type="SMART" id="SM00298">
    <property type="entry name" value="CHROMO"/>
    <property type="match status" value="1"/>
</dbReference>
<dbReference type="AlphaFoldDB" id="A0AA38P7P7"/>